<dbReference type="InterPro" id="IPR029044">
    <property type="entry name" value="Nucleotide-diphossugar_trans"/>
</dbReference>
<dbReference type="RefSeq" id="WP_147084524.1">
    <property type="nucleotide sequence ID" value="NZ_VORM01000003.1"/>
</dbReference>
<organism evidence="2 3">
    <name type="scientific">Subsaximicrobium wynnwilliamsii</name>
    <dbReference type="NCBI Taxonomy" id="291179"/>
    <lineage>
        <taxon>Bacteria</taxon>
        <taxon>Pseudomonadati</taxon>
        <taxon>Bacteroidota</taxon>
        <taxon>Flavobacteriia</taxon>
        <taxon>Flavobacteriales</taxon>
        <taxon>Flavobacteriaceae</taxon>
        <taxon>Subsaximicrobium</taxon>
    </lineage>
</organism>
<keyword evidence="2" id="KW-0808">Transferase</keyword>
<dbReference type="Pfam" id="PF00535">
    <property type="entry name" value="Glycos_transf_2"/>
    <property type="match status" value="1"/>
</dbReference>
<feature type="domain" description="Glycosyltransferase 2-like" evidence="1">
    <location>
        <begin position="7"/>
        <end position="173"/>
    </location>
</feature>
<proteinExistence type="predicted"/>
<dbReference type="CDD" id="cd00761">
    <property type="entry name" value="Glyco_tranf_GTA_type"/>
    <property type="match status" value="1"/>
</dbReference>
<dbReference type="AlphaFoldDB" id="A0A5C6ZM97"/>
<dbReference type="InterPro" id="IPR001173">
    <property type="entry name" value="Glyco_trans_2-like"/>
</dbReference>
<protein>
    <submittedName>
        <fullName evidence="2">Glycosyltransferase</fullName>
    </submittedName>
</protein>
<comment type="caution">
    <text evidence="2">The sequence shown here is derived from an EMBL/GenBank/DDBJ whole genome shotgun (WGS) entry which is preliminary data.</text>
</comment>
<evidence type="ECO:0000313" key="2">
    <source>
        <dbReference type="EMBL" id="TXD91062.1"/>
    </source>
</evidence>
<reference evidence="2 3" key="1">
    <citation type="submission" date="2019-08" db="EMBL/GenBank/DDBJ databases">
        <title>Genomes of Subsaximicrobium wynnwilliamsii strains.</title>
        <authorList>
            <person name="Bowman J.P."/>
        </authorList>
    </citation>
    <scope>NUCLEOTIDE SEQUENCE [LARGE SCALE GENOMIC DNA]</scope>
    <source>
        <strain evidence="2 3">2-80-2</strain>
    </source>
</reference>
<sequence length="335" mass="38548">MDHPLISILIPYKNTADFLSACLKSIVAQTYAHWELLIVNDHSQDDSAAIVHAFAEDDQRIKCLENAGSGIIDALRKAYDASQGQYVTRMDSDDIMHPQKLELMLKDLQKYGQKHLALGLVSYFSESGVGDGFKSYESWLNALTRNGDNFKEIYKECVIPSPCWMLHRADFEACGAFRSNTYPEDYDLAFRFYKKGLTCIPSDQLLHHWRDHQNRASRTDAHYAENSFLDLKVRYFLELNHEASRPLCIWGAGKKGKSVAKLLQAKKVSFHWLCDNPKKIGKHIYEVLLQQYQDVEHLAQPQIIVAVANPEAQQEIKSYLKKHDKEAMEDYFFFC</sequence>
<keyword evidence="3" id="KW-1185">Reference proteome</keyword>
<dbReference type="SUPFAM" id="SSF53448">
    <property type="entry name" value="Nucleotide-diphospho-sugar transferases"/>
    <property type="match status" value="1"/>
</dbReference>
<name>A0A5C6ZM97_9FLAO</name>
<dbReference type="Gene3D" id="3.90.550.10">
    <property type="entry name" value="Spore Coat Polysaccharide Biosynthesis Protein SpsA, Chain A"/>
    <property type="match status" value="1"/>
</dbReference>
<dbReference type="Proteomes" id="UP000321578">
    <property type="component" value="Unassembled WGS sequence"/>
</dbReference>
<dbReference type="PANTHER" id="PTHR22916:SF3">
    <property type="entry name" value="UDP-GLCNAC:BETAGAL BETA-1,3-N-ACETYLGLUCOSAMINYLTRANSFERASE-LIKE PROTEIN 1"/>
    <property type="match status" value="1"/>
</dbReference>
<evidence type="ECO:0000259" key="1">
    <source>
        <dbReference type="Pfam" id="PF00535"/>
    </source>
</evidence>
<evidence type="ECO:0000313" key="3">
    <source>
        <dbReference type="Proteomes" id="UP000321578"/>
    </source>
</evidence>
<gene>
    <name evidence="2" type="ORF">ESY86_00230</name>
</gene>
<dbReference type="OrthoDB" id="9815829at2"/>
<dbReference type="GO" id="GO:0016758">
    <property type="term" value="F:hexosyltransferase activity"/>
    <property type="evidence" value="ECO:0007669"/>
    <property type="project" value="UniProtKB-ARBA"/>
</dbReference>
<accession>A0A5C6ZM97</accession>
<dbReference type="EMBL" id="VORO01000001">
    <property type="protein sequence ID" value="TXD91062.1"/>
    <property type="molecule type" value="Genomic_DNA"/>
</dbReference>
<dbReference type="PANTHER" id="PTHR22916">
    <property type="entry name" value="GLYCOSYLTRANSFERASE"/>
    <property type="match status" value="1"/>
</dbReference>